<evidence type="ECO:0008006" key="3">
    <source>
        <dbReference type="Google" id="ProtNLM"/>
    </source>
</evidence>
<dbReference type="EMBL" id="JADEWC010000010">
    <property type="protein sequence ID" value="MBE9222292.1"/>
    <property type="molecule type" value="Genomic_DNA"/>
</dbReference>
<proteinExistence type="predicted"/>
<evidence type="ECO:0000313" key="2">
    <source>
        <dbReference type="Proteomes" id="UP000654604"/>
    </source>
</evidence>
<organism evidence="1 2">
    <name type="scientific">Cyanobacterium stanieri LEGE 03274</name>
    <dbReference type="NCBI Taxonomy" id="1828756"/>
    <lineage>
        <taxon>Bacteria</taxon>
        <taxon>Bacillati</taxon>
        <taxon>Cyanobacteriota</taxon>
        <taxon>Cyanophyceae</taxon>
        <taxon>Oscillatoriophycideae</taxon>
        <taxon>Chroococcales</taxon>
        <taxon>Geminocystaceae</taxon>
        <taxon>Cyanobacterium</taxon>
    </lineage>
</organism>
<dbReference type="Proteomes" id="UP000654604">
    <property type="component" value="Unassembled WGS sequence"/>
</dbReference>
<accession>A0ABR9V389</accession>
<reference evidence="1 2" key="1">
    <citation type="submission" date="2020-10" db="EMBL/GenBank/DDBJ databases">
        <authorList>
            <person name="Castelo-Branco R."/>
            <person name="Eusebio N."/>
            <person name="Adriana R."/>
            <person name="Vieira A."/>
            <person name="Brugerolle De Fraissinette N."/>
            <person name="Rezende De Castro R."/>
            <person name="Schneider M.P."/>
            <person name="Vasconcelos V."/>
            <person name="Leao P.N."/>
        </authorList>
    </citation>
    <scope>NUCLEOTIDE SEQUENCE [LARGE SCALE GENOMIC DNA]</scope>
    <source>
        <strain evidence="1 2">LEGE 03274</strain>
    </source>
</reference>
<gene>
    <name evidence="1" type="ORF">IQ215_06240</name>
</gene>
<sequence length="88" mass="10103">MVVLCSGFPWHGARAFPPPEEIPEEILRTEIIVEGRSPLDNKPLSAQDYAQLQQSLRESKFSPTLDEDVRHTIFLLQLLKMFRTVNPL</sequence>
<name>A0ABR9V389_9CHRO</name>
<keyword evidence="2" id="KW-1185">Reference proteome</keyword>
<comment type="caution">
    <text evidence="1">The sequence shown here is derived from an EMBL/GenBank/DDBJ whole genome shotgun (WGS) entry which is preliminary data.</text>
</comment>
<evidence type="ECO:0000313" key="1">
    <source>
        <dbReference type="EMBL" id="MBE9222292.1"/>
    </source>
</evidence>
<protein>
    <recommendedName>
        <fullName evidence="3">Glutathione S-transferase</fullName>
    </recommendedName>
</protein>